<dbReference type="AlphaFoldDB" id="A0A7S7NY14"/>
<dbReference type="InterPro" id="IPR038084">
    <property type="entry name" value="PduO/GlcC-like_sf"/>
</dbReference>
<evidence type="ECO:0000313" key="3">
    <source>
        <dbReference type="Proteomes" id="UP000593892"/>
    </source>
</evidence>
<dbReference type="InterPro" id="IPR005624">
    <property type="entry name" value="PduO/GlcC-like"/>
</dbReference>
<dbReference type="SUPFAM" id="SSF143744">
    <property type="entry name" value="GlcG-like"/>
    <property type="match status" value="1"/>
</dbReference>
<evidence type="ECO:0000313" key="2">
    <source>
        <dbReference type="EMBL" id="QOY91888.1"/>
    </source>
</evidence>
<dbReference type="EMBL" id="CP063849">
    <property type="protein sequence ID" value="QOY91888.1"/>
    <property type="molecule type" value="Genomic_DNA"/>
</dbReference>
<name>A0A7S7NY14_PALFE</name>
<accession>A0A7S7NY14</accession>
<proteinExistence type="predicted"/>
<keyword evidence="3" id="KW-1185">Reference proteome</keyword>
<dbReference type="Proteomes" id="UP000593892">
    <property type="component" value="Chromosome"/>
</dbReference>
<protein>
    <submittedName>
        <fullName evidence="2">Heme-binding protein</fullName>
    </submittedName>
</protein>
<feature type="region of interest" description="Disordered" evidence="1">
    <location>
        <begin position="1"/>
        <end position="20"/>
    </location>
</feature>
<dbReference type="Gene3D" id="3.30.450.150">
    <property type="entry name" value="Haem-degrading domain"/>
    <property type="match status" value="1"/>
</dbReference>
<sequence length="71" mass="7512">MARFTQDSQAQKALSETRKLSDMKSEDFATIFYVGGHGPLKRGGEVAGAIGVSGGMTDQDQATAEDEAKAF</sequence>
<evidence type="ECO:0000256" key="1">
    <source>
        <dbReference type="SAM" id="MobiDB-lite"/>
    </source>
</evidence>
<reference evidence="2 3" key="1">
    <citation type="submission" date="2020-10" db="EMBL/GenBank/DDBJ databases">
        <title>Complete genome sequence of Paludibaculum fermentans P105T, a facultatively anaerobic acidobacterium capable of dissimilatory Fe(III) reduction.</title>
        <authorList>
            <person name="Dedysh S.N."/>
            <person name="Beletsky A.V."/>
            <person name="Kulichevskaya I.S."/>
            <person name="Mardanov A.V."/>
            <person name="Ravin N.V."/>
        </authorList>
    </citation>
    <scope>NUCLEOTIDE SEQUENCE [LARGE SCALE GENOMIC DNA]</scope>
    <source>
        <strain evidence="2 3">P105</strain>
    </source>
</reference>
<organism evidence="2 3">
    <name type="scientific">Paludibaculum fermentans</name>
    <dbReference type="NCBI Taxonomy" id="1473598"/>
    <lineage>
        <taxon>Bacteria</taxon>
        <taxon>Pseudomonadati</taxon>
        <taxon>Acidobacteriota</taxon>
        <taxon>Terriglobia</taxon>
        <taxon>Bryobacterales</taxon>
        <taxon>Bryobacteraceae</taxon>
        <taxon>Paludibaculum</taxon>
    </lineage>
</organism>
<feature type="compositionally biased region" description="Polar residues" evidence="1">
    <location>
        <begin position="1"/>
        <end position="14"/>
    </location>
</feature>
<gene>
    <name evidence="2" type="ORF">IRI77_02160</name>
</gene>
<dbReference type="KEGG" id="pfer:IRI77_02160"/>
<dbReference type="Pfam" id="PF03928">
    <property type="entry name" value="HbpS-like"/>
    <property type="match status" value="1"/>
</dbReference>
<feature type="region of interest" description="Disordered" evidence="1">
    <location>
        <begin position="52"/>
        <end position="71"/>
    </location>
</feature>